<evidence type="ECO:0000259" key="2">
    <source>
        <dbReference type="Pfam" id="PF00884"/>
    </source>
</evidence>
<organism evidence="3 4">
    <name type="scientific">Rhizobium grahamii CCGE 502</name>
    <dbReference type="NCBI Taxonomy" id="990285"/>
    <lineage>
        <taxon>Bacteria</taxon>
        <taxon>Pseudomonadati</taxon>
        <taxon>Pseudomonadota</taxon>
        <taxon>Alphaproteobacteria</taxon>
        <taxon>Hyphomicrobiales</taxon>
        <taxon>Rhizobiaceae</taxon>
        <taxon>Rhizobium/Agrobacterium group</taxon>
        <taxon>Rhizobium</taxon>
    </lineage>
</organism>
<accession>S3IE11</accession>
<dbReference type="PROSITE" id="PS51318">
    <property type="entry name" value="TAT"/>
    <property type="match status" value="1"/>
</dbReference>
<protein>
    <submittedName>
        <fullName evidence="3">Sulfatase</fullName>
    </submittedName>
</protein>
<dbReference type="PANTHER" id="PTHR43751:SF2">
    <property type="entry name" value="SULFATASE N-TERMINAL DOMAIN-CONTAINING PROTEIN"/>
    <property type="match status" value="1"/>
</dbReference>
<evidence type="ECO:0000256" key="1">
    <source>
        <dbReference type="SAM" id="MobiDB-lite"/>
    </source>
</evidence>
<dbReference type="CDD" id="cd16142">
    <property type="entry name" value="ARS_like"/>
    <property type="match status" value="1"/>
</dbReference>
<dbReference type="InterPro" id="IPR006311">
    <property type="entry name" value="TAT_signal"/>
</dbReference>
<dbReference type="PANTHER" id="PTHR43751">
    <property type="entry name" value="SULFATASE"/>
    <property type="match status" value="1"/>
</dbReference>
<name>S3IE11_9HYPH</name>
<dbReference type="Gene3D" id="3.40.720.10">
    <property type="entry name" value="Alkaline Phosphatase, subunit A"/>
    <property type="match status" value="1"/>
</dbReference>
<dbReference type="eggNOG" id="COG3119">
    <property type="taxonomic scope" value="Bacteria"/>
</dbReference>
<feature type="domain" description="Sulfatase N-terminal" evidence="2">
    <location>
        <begin position="55"/>
        <end position="396"/>
    </location>
</feature>
<gene>
    <name evidence="3" type="ORF">RGCCGE502_14780</name>
</gene>
<comment type="caution">
    <text evidence="3">The sequence shown here is derived from an EMBL/GenBank/DDBJ whole genome shotgun (WGS) entry which is preliminary data.</text>
</comment>
<keyword evidence="4" id="KW-1185">Reference proteome</keyword>
<dbReference type="AlphaFoldDB" id="S3IE11"/>
<dbReference type="InterPro" id="IPR000917">
    <property type="entry name" value="Sulfatase_N"/>
</dbReference>
<reference evidence="3 4" key="1">
    <citation type="journal article" date="2012" name="J. Bacteriol.">
        <title>Genome sequence of Rhizobium grahamii CCGE502, a broad-host-range symbiont with low nodulation competitiveness in Phaseolus vulgaris.</title>
        <authorList>
            <person name="Althabegoiti M.J."/>
            <person name="Lozano L."/>
            <person name="Torres-Tejerizo G."/>
            <person name="Ormeno-Orrillo E."/>
            <person name="Rogel M.A."/>
            <person name="Gonzalez V."/>
            <person name="Martinez-Romero E."/>
        </authorList>
    </citation>
    <scope>NUCLEOTIDE SEQUENCE [LARGE SCALE GENOMIC DNA]</scope>
    <source>
        <strain evidence="3 4">CCGE 502</strain>
    </source>
</reference>
<dbReference type="InterPro" id="IPR052701">
    <property type="entry name" value="GAG_Ulvan_Degrading_Sulfatases"/>
</dbReference>
<dbReference type="SUPFAM" id="SSF53649">
    <property type="entry name" value="Alkaline phosphatase-like"/>
    <property type="match status" value="1"/>
</dbReference>
<evidence type="ECO:0000313" key="4">
    <source>
        <dbReference type="Proteomes" id="UP000014411"/>
    </source>
</evidence>
<dbReference type="STRING" id="990285.RGCCGE502_14780"/>
<dbReference type="EMBL" id="AEYE02000015">
    <property type="protein sequence ID" value="EPE97323.1"/>
    <property type="molecule type" value="Genomic_DNA"/>
</dbReference>
<dbReference type="Pfam" id="PF00884">
    <property type="entry name" value="Sulfatase"/>
    <property type="match status" value="1"/>
</dbReference>
<proteinExistence type="predicted"/>
<feature type="region of interest" description="Disordered" evidence="1">
    <location>
        <begin position="213"/>
        <end position="236"/>
    </location>
</feature>
<dbReference type="RefSeq" id="WP_016554963.1">
    <property type="nucleotide sequence ID" value="NZ_AEYE02000015.1"/>
</dbReference>
<dbReference type="Proteomes" id="UP000014411">
    <property type="component" value="Unassembled WGS sequence"/>
</dbReference>
<dbReference type="HOGENOM" id="CLU_006332_10_0_5"/>
<evidence type="ECO:0000313" key="3">
    <source>
        <dbReference type="EMBL" id="EPE97323.1"/>
    </source>
</evidence>
<dbReference type="Gene3D" id="3.30.1120.10">
    <property type="match status" value="1"/>
</dbReference>
<dbReference type="InterPro" id="IPR017850">
    <property type="entry name" value="Alkaline_phosphatase_core_sf"/>
</dbReference>
<sequence>MNTTDDSANTNAKVPEGISRRQVLLGGTALVAATTALSTTQSVGTASAQQASGKPNILVIFGDDIGYWNISAYNRGMMGYRTPNIDRIAKEGAIFTDLYAQQSCTAGRAAFITGQSGLRTGLLKVGLPGAKEGLSEKDPTLAELLKPQGYATGQFGKNHLGDRNEFLPTVHGFDEFFGNLYHLNAEDEPENPDYPKDPAFFAKFGPRGVLKSVATDTDDPTEDPRFGKVGKQKIENTGPLDTKRMETVDEEFLGAAMSFIDKNAKANKPFFCWFNTTRMHIFTHLKAASKGKTGLGVEADGMVELDGYIGQLLKQLDDLGIADNTIVLWTTDNGAEVFGWPDGGTTPFRGEKNTNWEGGYRVPGMIRWPGVVKPGTEINDIVSHEDWVPTLVAAAGEPGVKEKLLTGYDAAGKTFKVHLDGYDQHDLLAGTGPGPRQEFYYWTDEGNLAALRYDRWKLVFLEQRAEGLDVWQDPLVPLRLPKLFDLRADPFEMADRDSGEYIKWRAERLFALGPAQAFVAQHLQTYADFPPRQKPGSFSLDQVLAKLKESGG</sequence>